<protein>
    <submittedName>
        <fullName evidence="1">Uncharacterized protein</fullName>
    </submittedName>
</protein>
<organism evidence="1">
    <name type="scientific">Ornithodoros brasiliensis</name>
    <name type="common">Mouro tick</name>
    <dbReference type="NCBI Taxonomy" id="888526"/>
    <lineage>
        <taxon>Eukaryota</taxon>
        <taxon>Metazoa</taxon>
        <taxon>Ecdysozoa</taxon>
        <taxon>Arthropoda</taxon>
        <taxon>Chelicerata</taxon>
        <taxon>Arachnida</taxon>
        <taxon>Acari</taxon>
        <taxon>Parasitiformes</taxon>
        <taxon>Ixodida</taxon>
        <taxon>Ixodoidea</taxon>
        <taxon>Argasidae</taxon>
        <taxon>Ornithodorinae</taxon>
        <taxon>Ornithodoros</taxon>
    </lineage>
</organism>
<feature type="non-terminal residue" evidence="1">
    <location>
        <position position="1"/>
    </location>
</feature>
<dbReference type="AlphaFoldDB" id="A0A1D2AIV3"/>
<dbReference type="EMBL" id="GETE01000387">
    <property type="protein sequence ID" value="JAT79134.1"/>
    <property type="molecule type" value="Transcribed_RNA"/>
</dbReference>
<accession>A0A1D2AIV3</accession>
<evidence type="ECO:0000313" key="1">
    <source>
        <dbReference type="EMBL" id="JAT79134.1"/>
    </source>
</evidence>
<sequence length="66" mass="7558">RNLIILVTKKSNNTCMARNIAHYRNPYHKAENSLDVAFPKNRERESQANIRASLALTNCVMLQVES</sequence>
<reference evidence="1" key="1">
    <citation type="submission" date="2016-07" db="EMBL/GenBank/DDBJ databases">
        <title>Salivary Glands transcriptome analysis on engorged females of Ornithodoros brasiliensis (Acari:Argasidae).</title>
        <authorList>
            <person name="Simons S.M."/>
            <person name="Carvalho E."/>
            <person name="Junqueira-de-Azevedo I."/>
            <person name="Ho P.L."/>
            <person name="Giovanni D."/>
            <person name="Mendonca R."/>
            <person name="Onofrio V."/>
            <person name="Landulfo G."/>
            <person name="Ramirez D."/>
            <person name="Barros-Battesti D."/>
        </authorList>
    </citation>
    <scope>NUCLEOTIDE SEQUENCE</scope>
    <source>
        <strain evidence="1">Female</strain>
        <tissue evidence="1">Salivary gland</tissue>
    </source>
</reference>
<proteinExistence type="predicted"/>
<name>A0A1D2AIV3_ORNBR</name>